<feature type="transmembrane region" description="Helical" evidence="13">
    <location>
        <begin position="635"/>
        <end position="653"/>
    </location>
</feature>
<keyword evidence="4 12" id="KW-0894">Sodium channel</keyword>
<evidence type="ECO:0000256" key="9">
    <source>
        <dbReference type="ARBA" id="ARBA00023136"/>
    </source>
</evidence>
<name>A0A8J6HJ12_TENMO</name>
<evidence type="ECO:0000256" key="4">
    <source>
        <dbReference type="ARBA" id="ARBA00022461"/>
    </source>
</evidence>
<reference evidence="14" key="2">
    <citation type="submission" date="2021-08" db="EMBL/GenBank/DDBJ databases">
        <authorList>
            <person name="Eriksson T."/>
        </authorList>
    </citation>
    <scope>NUCLEOTIDE SEQUENCE</scope>
    <source>
        <strain evidence="14">Stoneville</strain>
        <tissue evidence="14">Whole head</tissue>
    </source>
</reference>
<dbReference type="Pfam" id="PF00858">
    <property type="entry name" value="ASC"/>
    <property type="match status" value="5"/>
</dbReference>
<evidence type="ECO:0000256" key="6">
    <source>
        <dbReference type="ARBA" id="ARBA00022989"/>
    </source>
</evidence>
<evidence type="ECO:0000256" key="7">
    <source>
        <dbReference type="ARBA" id="ARBA00023053"/>
    </source>
</evidence>
<dbReference type="Proteomes" id="UP000719412">
    <property type="component" value="Unassembled WGS sequence"/>
</dbReference>
<gene>
    <name evidence="14" type="ORF">GEV33_007544</name>
</gene>
<keyword evidence="7" id="KW-0915">Sodium</keyword>
<dbReference type="InterPro" id="IPR001873">
    <property type="entry name" value="ENaC"/>
</dbReference>
<keyword evidence="8 12" id="KW-0406">Ion transport</keyword>
<dbReference type="PANTHER" id="PTHR11690:SF288">
    <property type="entry name" value="AMILORIDE-SENSITIVE NA+ CHANNEL-RELATED"/>
    <property type="match status" value="1"/>
</dbReference>
<feature type="transmembrane region" description="Helical" evidence="13">
    <location>
        <begin position="228"/>
        <end position="246"/>
    </location>
</feature>
<keyword evidence="15" id="KW-1185">Reference proteome</keyword>
<keyword evidence="3 12" id="KW-0813">Transport</keyword>
<keyword evidence="9 13" id="KW-0472">Membrane</keyword>
<proteinExistence type="inferred from homology"/>
<dbReference type="Gene3D" id="1.10.287.820">
    <property type="entry name" value="Acid-sensing ion channel domain"/>
    <property type="match status" value="2"/>
</dbReference>
<protein>
    <recommendedName>
        <fullName evidence="16">Sodium channel protein Nach</fullName>
    </recommendedName>
</protein>
<dbReference type="Gene3D" id="2.60.470.10">
    <property type="entry name" value="Acid-sensing ion channels like domains"/>
    <property type="match status" value="1"/>
</dbReference>
<comment type="caution">
    <text evidence="14">The sequence shown here is derived from an EMBL/GenBank/DDBJ whole genome shotgun (WGS) entry which is preliminary data.</text>
</comment>
<dbReference type="AlphaFoldDB" id="A0A8J6HJ12"/>
<evidence type="ECO:0000313" key="15">
    <source>
        <dbReference type="Proteomes" id="UP000719412"/>
    </source>
</evidence>
<dbReference type="GO" id="GO:0015280">
    <property type="term" value="F:ligand-gated sodium channel activity"/>
    <property type="evidence" value="ECO:0007669"/>
    <property type="project" value="TreeGrafter"/>
</dbReference>
<dbReference type="PANTHER" id="PTHR11690">
    <property type="entry name" value="AMILORIDE-SENSITIVE SODIUM CHANNEL-RELATED"/>
    <property type="match status" value="1"/>
</dbReference>
<comment type="subcellular location">
    <subcellularLocation>
        <location evidence="1">Membrane</location>
        <topology evidence="1">Multi-pass membrane protein</topology>
    </subcellularLocation>
</comment>
<evidence type="ECO:0000256" key="2">
    <source>
        <dbReference type="ARBA" id="ARBA00007193"/>
    </source>
</evidence>
<evidence type="ECO:0000256" key="12">
    <source>
        <dbReference type="RuleBase" id="RU000679"/>
    </source>
</evidence>
<reference evidence="14" key="1">
    <citation type="journal article" date="2020" name="J Insects Food Feed">
        <title>The yellow mealworm (Tenebrio molitor) genome: a resource for the emerging insects as food and feed industry.</title>
        <authorList>
            <person name="Eriksson T."/>
            <person name="Andere A."/>
            <person name="Kelstrup H."/>
            <person name="Emery V."/>
            <person name="Picard C."/>
        </authorList>
    </citation>
    <scope>NUCLEOTIDE SEQUENCE</scope>
    <source>
        <strain evidence="14">Stoneville</strain>
        <tissue evidence="14">Whole head</tissue>
    </source>
</reference>
<keyword evidence="5 12" id="KW-0812">Transmembrane</keyword>
<evidence type="ECO:0000256" key="1">
    <source>
        <dbReference type="ARBA" id="ARBA00004141"/>
    </source>
</evidence>
<dbReference type="GO" id="GO:0005886">
    <property type="term" value="C:plasma membrane"/>
    <property type="evidence" value="ECO:0007669"/>
    <property type="project" value="TreeGrafter"/>
</dbReference>
<evidence type="ECO:0008006" key="16">
    <source>
        <dbReference type="Google" id="ProtNLM"/>
    </source>
</evidence>
<evidence type="ECO:0000256" key="8">
    <source>
        <dbReference type="ARBA" id="ARBA00023065"/>
    </source>
</evidence>
<comment type="similarity">
    <text evidence="2 12">Belongs to the amiloride-sensitive sodium channel (TC 1.A.6) family.</text>
</comment>
<evidence type="ECO:0000256" key="11">
    <source>
        <dbReference type="ARBA" id="ARBA00023303"/>
    </source>
</evidence>
<keyword evidence="6 13" id="KW-1133">Transmembrane helix</keyword>
<dbReference type="InterPro" id="IPR020903">
    <property type="entry name" value="ENaC_CS"/>
</dbReference>
<evidence type="ECO:0000313" key="14">
    <source>
        <dbReference type="EMBL" id="KAH0815247.1"/>
    </source>
</evidence>
<evidence type="ECO:0000256" key="13">
    <source>
        <dbReference type="SAM" id="Phobius"/>
    </source>
</evidence>
<sequence length="1039" mass="121734">MINTSDSVRAYSKQRRRCYFQSERHLQYFKIYSSVNCDMECLANYTLDVCDCVNFYMPRDNTSNICGTAMVDCMRDAEQDMYLKNLKRKLEKYKNLKRPKSQTHCDCLPLCTDLSYDVETSQTDWEWNKCLAEKALESLSSLFSHGTNERCIPIITFDWLTSRIFQQKHYAAADDRRDIGNKTVAKMDPACEKELYHNVEKYVREYNEVTGIHGLRYLTEKRSKTEKIFWVIILLLSLAGCIYMIYEVLYKYNNSPVVLKPIGEDILPICVYMNRVLPCKELLTPIFVDQGICYSFNILGRDEIFRKHVYHYADYYDIRNKSRQDFDIETGYEEGAGINTYPRRALTSGADNALSIFFEYDTEETDFVCNNFHQGFRVLIHNPWEVPRLSKHYFSIPFDKVVIAAMYPEMVRTSQEVRRFKPETRKCYMADERPLKHFQKYTQSNCLLECLTNYTLNECGCVWFSMPRESDTAICGVGSAECMDETEVKIKVKELEYKIMGKSFCDCKPSCTQLKFNVETSDSDFYFKEYFKTVHQEYFKNNTSHWSVLDIYFKEEQFMTKERHQLYGTSDLISNLGGLLDDRRDIGNKPVARMDPACEKGLYHNMKKYVREYNEVTGIHGLRYLTEKRSKTEKIFWVIILLVSLAGCIYMIYEVLYKYNNSPVVVSFATEDTPLHEIPFPAITICPEFKYTRQKFNFSELKPDGEDILPLCIYMDRVVPCKELFTPIFVDQGICYSFNILGRDEIFRKHVYHYADYYDIRNDSRQDFDIETGYEEGAGINTYPRRALTSGADNALSIFFEYNTDETDFVCNNFLQGFRVLIHNPWEVPRLSKHYFRIPFDKVVIAAMSPEMVTTSREVRRFKPETRKCYMADERPLKHFQKYTQSNCLLECLTNYTLNECGCVWFFMPNIDTAVCGVGSAECMDKTEVKIKVKKLEYKIMGKSFCDCKPSCTQLKFNVETSDGDFYFKEYFKTVHQKYFKNNTTYQLPSAPILTVPIQNLLVSVAEKALENPSSSLSFGENETCIPYPITFDWLTPVF</sequence>
<evidence type="ECO:0000256" key="3">
    <source>
        <dbReference type="ARBA" id="ARBA00022448"/>
    </source>
</evidence>
<keyword evidence="10 12" id="KW-0739">Sodium transport</keyword>
<keyword evidence="11 12" id="KW-0407">Ion channel</keyword>
<evidence type="ECO:0000256" key="5">
    <source>
        <dbReference type="ARBA" id="ARBA00022692"/>
    </source>
</evidence>
<dbReference type="EMBL" id="JABDTM020023343">
    <property type="protein sequence ID" value="KAH0815247.1"/>
    <property type="molecule type" value="Genomic_DNA"/>
</dbReference>
<accession>A0A8J6HJ12</accession>
<organism evidence="14 15">
    <name type="scientific">Tenebrio molitor</name>
    <name type="common">Yellow mealworm beetle</name>
    <dbReference type="NCBI Taxonomy" id="7067"/>
    <lineage>
        <taxon>Eukaryota</taxon>
        <taxon>Metazoa</taxon>
        <taxon>Ecdysozoa</taxon>
        <taxon>Arthropoda</taxon>
        <taxon>Hexapoda</taxon>
        <taxon>Insecta</taxon>
        <taxon>Pterygota</taxon>
        <taxon>Neoptera</taxon>
        <taxon>Endopterygota</taxon>
        <taxon>Coleoptera</taxon>
        <taxon>Polyphaga</taxon>
        <taxon>Cucujiformia</taxon>
        <taxon>Tenebrionidae</taxon>
        <taxon>Tenebrio</taxon>
    </lineage>
</organism>
<evidence type="ECO:0000256" key="10">
    <source>
        <dbReference type="ARBA" id="ARBA00023201"/>
    </source>
</evidence>
<dbReference type="PROSITE" id="PS01206">
    <property type="entry name" value="ASC"/>
    <property type="match status" value="2"/>
</dbReference>